<sequence length="89" mass="10049">MEPGCSNFSQIPAFPCVTNPSGARLYLREWLLGVMILNLYNTDYHVTGPMALVKSADVLTFSRNHMPDNTSTGEDNRRRYVRGRVISTQ</sequence>
<organism evidence="2 3">
    <name type="scientific">Elysia crispata</name>
    <name type="common">lettuce slug</name>
    <dbReference type="NCBI Taxonomy" id="231223"/>
    <lineage>
        <taxon>Eukaryota</taxon>
        <taxon>Metazoa</taxon>
        <taxon>Spiralia</taxon>
        <taxon>Lophotrochozoa</taxon>
        <taxon>Mollusca</taxon>
        <taxon>Gastropoda</taxon>
        <taxon>Heterobranchia</taxon>
        <taxon>Euthyneura</taxon>
        <taxon>Panpulmonata</taxon>
        <taxon>Sacoglossa</taxon>
        <taxon>Placobranchoidea</taxon>
        <taxon>Plakobranchidae</taxon>
        <taxon>Elysia</taxon>
    </lineage>
</organism>
<comment type="caution">
    <text evidence="2">The sequence shown here is derived from an EMBL/GenBank/DDBJ whole genome shotgun (WGS) entry which is preliminary data.</text>
</comment>
<dbReference type="Proteomes" id="UP001283361">
    <property type="component" value="Unassembled WGS sequence"/>
</dbReference>
<evidence type="ECO:0000313" key="3">
    <source>
        <dbReference type="Proteomes" id="UP001283361"/>
    </source>
</evidence>
<feature type="compositionally biased region" description="Polar residues" evidence="1">
    <location>
        <begin position="64"/>
        <end position="73"/>
    </location>
</feature>
<dbReference type="AlphaFoldDB" id="A0AAE1D2G2"/>
<evidence type="ECO:0000313" key="2">
    <source>
        <dbReference type="EMBL" id="KAK3753535.1"/>
    </source>
</evidence>
<accession>A0AAE1D2G2</accession>
<evidence type="ECO:0000256" key="1">
    <source>
        <dbReference type="SAM" id="MobiDB-lite"/>
    </source>
</evidence>
<proteinExistence type="predicted"/>
<feature type="region of interest" description="Disordered" evidence="1">
    <location>
        <begin position="64"/>
        <end position="89"/>
    </location>
</feature>
<reference evidence="2" key="1">
    <citation type="journal article" date="2023" name="G3 (Bethesda)">
        <title>A reference genome for the long-term kleptoplast-retaining sea slug Elysia crispata morphotype clarki.</title>
        <authorList>
            <person name="Eastman K.E."/>
            <person name="Pendleton A.L."/>
            <person name="Shaikh M.A."/>
            <person name="Suttiyut T."/>
            <person name="Ogas R."/>
            <person name="Tomko P."/>
            <person name="Gavelis G."/>
            <person name="Widhalm J.R."/>
            <person name="Wisecaver J.H."/>
        </authorList>
    </citation>
    <scope>NUCLEOTIDE SEQUENCE</scope>
    <source>
        <strain evidence="2">ECLA1</strain>
    </source>
</reference>
<gene>
    <name evidence="2" type="ORF">RRG08_016550</name>
</gene>
<protein>
    <submittedName>
        <fullName evidence="2">Uncharacterized protein</fullName>
    </submittedName>
</protein>
<name>A0AAE1D2G2_9GAST</name>
<dbReference type="EMBL" id="JAWDGP010005710">
    <property type="protein sequence ID" value="KAK3753535.1"/>
    <property type="molecule type" value="Genomic_DNA"/>
</dbReference>
<keyword evidence="3" id="KW-1185">Reference proteome</keyword>